<dbReference type="InterPro" id="IPR049046">
    <property type="entry name" value="Beta-AFase-like_GH127_middle"/>
</dbReference>
<dbReference type="AlphaFoldDB" id="A0A4R0MQD1"/>
<dbReference type="PANTHER" id="PTHR43465">
    <property type="entry name" value="DUF1680 DOMAIN PROTEIN (AFU_ORTHOLOGUE AFUA_1G08910)"/>
    <property type="match status" value="1"/>
</dbReference>
<evidence type="ECO:0008006" key="5">
    <source>
        <dbReference type="Google" id="ProtNLM"/>
    </source>
</evidence>
<dbReference type="Proteomes" id="UP000291117">
    <property type="component" value="Unassembled WGS sequence"/>
</dbReference>
<feature type="domain" description="Non-reducing end beta-L-arabinofuranosidase-like GH127 catalytic" evidence="1">
    <location>
        <begin position="74"/>
        <end position="400"/>
    </location>
</feature>
<dbReference type="EMBL" id="SJSM01000020">
    <property type="protein sequence ID" value="TCC88472.1"/>
    <property type="molecule type" value="Genomic_DNA"/>
</dbReference>
<name>A0A4R0MQD1_9SPHI</name>
<gene>
    <name evidence="3" type="ORF">EZ444_21725</name>
</gene>
<evidence type="ECO:0000259" key="2">
    <source>
        <dbReference type="Pfam" id="PF20736"/>
    </source>
</evidence>
<dbReference type="InterPro" id="IPR049174">
    <property type="entry name" value="Beta-AFase-like"/>
</dbReference>
<feature type="domain" description="Non-reducing end beta-L-arabinofuranosidase-like GH127 middle" evidence="2">
    <location>
        <begin position="418"/>
        <end position="509"/>
    </location>
</feature>
<keyword evidence="4" id="KW-1185">Reference proteome</keyword>
<reference evidence="3 4" key="1">
    <citation type="submission" date="2019-02" db="EMBL/GenBank/DDBJ databases">
        <title>Pedobacter sp. RP-3-8 sp. nov., isolated from Arctic soil.</title>
        <authorList>
            <person name="Dahal R.H."/>
        </authorList>
    </citation>
    <scope>NUCLEOTIDE SEQUENCE [LARGE SCALE GENOMIC DNA]</scope>
    <source>
        <strain evidence="3 4">RP-3-8</strain>
    </source>
</reference>
<dbReference type="PANTHER" id="PTHR43465:SF2">
    <property type="entry name" value="DUF1680 DOMAIN PROTEIN (AFU_ORTHOLOGUE AFUA_1G08910)"/>
    <property type="match status" value="1"/>
</dbReference>
<dbReference type="InterPro" id="IPR012878">
    <property type="entry name" value="Beta-AFase-like_GH127_cat"/>
</dbReference>
<dbReference type="OrthoDB" id="9757939at2"/>
<organism evidence="3 4">
    <name type="scientific">Pedobacter hiemivivus</name>
    <dbReference type="NCBI Taxonomy" id="2530454"/>
    <lineage>
        <taxon>Bacteria</taxon>
        <taxon>Pseudomonadati</taxon>
        <taxon>Bacteroidota</taxon>
        <taxon>Sphingobacteriia</taxon>
        <taxon>Sphingobacteriales</taxon>
        <taxon>Sphingobacteriaceae</taxon>
        <taxon>Pedobacter</taxon>
    </lineage>
</organism>
<evidence type="ECO:0000313" key="3">
    <source>
        <dbReference type="EMBL" id="TCC88472.1"/>
    </source>
</evidence>
<dbReference type="GO" id="GO:0005975">
    <property type="term" value="P:carbohydrate metabolic process"/>
    <property type="evidence" value="ECO:0007669"/>
    <property type="project" value="InterPro"/>
</dbReference>
<dbReference type="Pfam" id="PF07944">
    <property type="entry name" value="Beta-AFase-like_GH127_cat"/>
    <property type="match status" value="1"/>
</dbReference>
<proteinExistence type="predicted"/>
<dbReference type="Gene3D" id="1.50.10.20">
    <property type="match status" value="1"/>
</dbReference>
<evidence type="ECO:0000259" key="1">
    <source>
        <dbReference type="Pfam" id="PF07944"/>
    </source>
</evidence>
<dbReference type="SUPFAM" id="SSF48208">
    <property type="entry name" value="Six-hairpin glycosidases"/>
    <property type="match status" value="1"/>
</dbReference>
<protein>
    <recommendedName>
        <fullName evidence="5">Glycoside hydrolase family 127 protein</fullName>
    </recommendedName>
</protein>
<accession>A0A4R0MQD1</accession>
<evidence type="ECO:0000313" key="4">
    <source>
        <dbReference type="Proteomes" id="UP000291117"/>
    </source>
</evidence>
<comment type="caution">
    <text evidence="3">The sequence shown here is derived from an EMBL/GenBank/DDBJ whole genome shotgun (WGS) entry which is preliminary data.</text>
</comment>
<dbReference type="RefSeq" id="WP_131611285.1">
    <property type="nucleotide sequence ID" value="NZ_SJSM01000020.1"/>
</dbReference>
<sequence>MKFFLFTSVFLLFLFPVYSNDSLRVSGVNPFQPLEPGEVKIGGYMGKKIAVCIANSIKTMDVLMLVAPFKTRTETRYWQSEFWGKWFTAACDAYRYTNDPLILAKLKQAVDGLVATQTKDGYIGNYKEEAHLKEWDIWGRKYCLLGLLSYYEISKDKKVLGSAKMLADHLIKEIGNRNISKFGNFRGMAASSVLEPMVLLYNYTKDPGYLKFAEAIVADWEQADGAKLISKSINGIHVAERFPKPKNWFSPENGQKAYEMMSCYEGLIELYKVTKKEEYKAAVENAVKDITDTEIMITGSGSSLECWYGGKDKQCIPAKNMMETCVTATWVKLCNRMLQLTGKPEYADEIEKAFYNALLGSMTPDGKSWSKYSELNGHRHLGEMQCGMPLNCCIASGPRGMMVIPKIAIMMDKYGPVVNLFGNIKAKLKLENLDVSITQESLFPKSDEVAIYVDPSKKAVFNLKIRIPAWSDQTSITVNGDTLNNVKSGSYAEIKRKWSKGDKVVIKLDLKGRIRTDENKRHFAIQYGPLVLAVDQRLNAGQNYQYYEPVTDKSQQIKCRLVESTDPDIYFLAKLSFRVAGKPTELNLTDYASSGNTWNPDSGYMVWFPYLLDLREK</sequence>
<dbReference type="Pfam" id="PF20736">
    <property type="entry name" value="Glyco_hydro127M"/>
    <property type="match status" value="1"/>
</dbReference>
<dbReference type="InterPro" id="IPR008928">
    <property type="entry name" value="6-hairpin_glycosidase_sf"/>
</dbReference>